<reference evidence="2 3" key="1">
    <citation type="submission" date="2020-09" db="EMBL/GenBank/DDBJ databases">
        <title>Draft Genome Sequences of Oil-Oxidizing Bacteria Halomonas titanicae, Marinobacter lutaoensis, and Virgibacillus halodenitrificans Isolated from Highly Saline Environments.</title>
        <authorList>
            <person name="Grouzdev D.S."/>
            <person name="Sokolova D.S."/>
            <person name="Semenova E.M."/>
            <person name="Borzenkov I.A."/>
            <person name="Bidzhieva S.K."/>
            <person name="Poltaraus A.B."/>
            <person name="Nazina T.N."/>
        </authorList>
    </citation>
    <scope>NUCLEOTIDE SEQUENCE [LARGE SCALE GENOMIC DNA]</scope>
    <source>
        <strain evidence="2 3">VKM B-3472D</strain>
    </source>
</reference>
<keyword evidence="1" id="KW-1133">Transmembrane helix</keyword>
<feature type="transmembrane region" description="Helical" evidence="1">
    <location>
        <begin position="7"/>
        <end position="25"/>
    </location>
</feature>
<feature type="transmembrane region" description="Helical" evidence="1">
    <location>
        <begin position="31"/>
        <end position="52"/>
    </location>
</feature>
<organism evidence="2 3">
    <name type="scientific">Virgibacillus halodenitrificans</name>
    <name type="common">Bacillus halodenitrificans</name>
    <dbReference type="NCBI Taxonomy" id="1482"/>
    <lineage>
        <taxon>Bacteria</taxon>
        <taxon>Bacillati</taxon>
        <taxon>Bacillota</taxon>
        <taxon>Bacilli</taxon>
        <taxon>Bacillales</taxon>
        <taxon>Bacillaceae</taxon>
        <taxon>Virgibacillus</taxon>
    </lineage>
</organism>
<protein>
    <recommendedName>
        <fullName evidence="4">DUF3953 domain-containing protein</fullName>
    </recommendedName>
</protein>
<feature type="transmembrane region" description="Helical" evidence="1">
    <location>
        <begin position="64"/>
        <end position="82"/>
    </location>
</feature>
<evidence type="ECO:0000313" key="2">
    <source>
        <dbReference type="EMBL" id="MBD1224078.1"/>
    </source>
</evidence>
<dbReference type="Proteomes" id="UP000621631">
    <property type="component" value="Unassembled WGS sequence"/>
</dbReference>
<gene>
    <name evidence="2" type="ORF">IC602_15830</name>
</gene>
<sequence length="86" mass="9738">MNKYTKITLSLLLILLLCVLIFSLISAPQVVFYIVFFFLPVYALAGIIVAMLSIPKEKKTFYKVANILALIIFIACIVYLSMLDMN</sequence>
<name>A0ABR7VR02_VIRHA</name>
<accession>A0ABR7VR02</accession>
<evidence type="ECO:0000256" key="1">
    <source>
        <dbReference type="SAM" id="Phobius"/>
    </source>
</evidence>
<evidence type="ECO:0008006" key="4">
    <source>
        <dbReference type="Google" id="ProtNLM"/>
    </source>
</evidence>
<proteinExistence type="predicted"/>
<dbReference type="RefSeq" id="WP_189778986.1">
    <property type="nucleotide sequence ID" value="NZ_JACWEZ010000013.1"/>
</dbReference>
<keyword evidence="1" id="KW-0472">Membrane</keyword>
<comment type="caution">
    <text evidence="2">The sequence shown here is derived from an EMBL/GenBank/DDBJ whole genome shotgun (WGS) entry which is preliminary data.</text>
</comment>
<dbReference type="EMBL" id="JACWEZ010000013">
    <property type="protein sequence ID" value="MBD1224078.1"/>
    <property type="molecule type" value="Genomic_DNA"/>
</dbReference>
<evidence type="ECO:0000313" key="3">
    <source>
        <dbReference type="Proteomes" id="UP000621631"/>
    </source>
</evidence>
<keyword evidence="3" id="KW-1185">Reference proteome</keyword>
<keyword evidence="1" id="KW-0812">Transmembrane</keyword>